<name>A0ACA9NMA3_9GLOM</name>
<dbReference type="Proteomes" id="UP000789860">
    <property type="component" value="Unassembled WGS sequence"/>
</dbReference>
<evidence type="ECO:0000313" key="2">
    <source>
        <dbReference type="Proteomes" id="UP000789860"/>
    </source>
</evidence>
<sequence length="51" mass="5858">MQYFLENVERLSQTFSRSSSMQVENSSINSSIERFIDEPPSNYLEAISQAP</sequence>
<comment type="caution">
    <text evidence="1">The sequence shown here is derived from an EMBL/GenBank/DDBJ whole genome shotgun (WGS) entry which is preliminary data.</text>
</comment>
<protein>
    <submittedName>
        <fullName evidence="1">401_t:CDS:1</fullName>
    </submittedName>
</protein>
<organism evidence="1 2">
    <name type="scientific">Scutellospora calospora</name>
    <dbReference type="NCBI Taxonomy" id="85575"/>
    <lineage>
        <taxon>Eukaryota</taxon>
        <taxon>Fungi</taxon>
        <taxon>Fungi incertae sedis</taxon>
        <taxon>Mucoromycota</taxon>
        <taxon>Glomeromycotina</taxon>
        <taxon>Glomeromycetes</taxon>
        <taxon>Diversisporales</taxon>
        <taxon>Gigasporaceae</taxon>
        <taxon>Scutellospora</taxon>
    </lineage>
</organism>
<reference evidence="1" key="1">
    <citation type="submission" date="2021-06" db="EMBL/GenBank/DDBJ databases">
        <authorList>
            <person name="Kallberg Y."/>
            <person name="Tangrot J."/>
            <person name="Rosling A."/>
        </authorList>
    </citation>
    <scope>NUCLEOTIDE SEQUENCE</scope>
    <source>
        <strain evidence="1">AU212A</strain>
    </source>
</reference>
<proteinExistence type="predicted"/>
<dbReference type="EMBL" id="CAJVPM010027494">
    <property type="protein sequence ID" value="CAG8666377.1"/>
    <property type="molecule type" value="Genomic_DNA"/>
</dbReference>
<evidence type="ECO:0000313" key="1">
    <source>
        <dbReference type="EMBL" id="CAG8666377.1"/>
    </source>
</evidence>
<keyword evidence="2" id="KW-1185">Reference proteome</keyword>
<gene>
    <name evidence="1" type="ORF">SCALOS_LOCUS9215</name>
</gene>
<feature type="non-terminal residue" evidence="1">
    <location>
        <position position="51"/>
    </location>
</feature>
<accession>A0ACA9NMA3</accession>